<evidence type="ECO:0000313" key="3">
    <source>
        <dbReference type="Proteomes" id="UP000030762"/>
    </source>
</evidence>
<protein>
    <submittedName>
        <fullName evidence="2">Uncharacterized protein</fullName>
    </submittedName>
</protein>
<dbReference type="eggNOG" id="ENOG502SBDY">
    <property type="taxonomic scope" value="Eukaryota"/>
</dbReference>
<organism evidence="2 3">
    <name type="scientific">Saprolegnia diclina (strain VS20)</name>
    <dbReference type="NCBI Taxonomy" id="1156394"/>
    <lineage>
        <taxon>Eukaryota</taxon>
        <taxon>Sar</taxon>
        <taxon>Stramenopiles</taxon>
        <taxon>Oomycota</taxon>
        <taxon>Saprolegniomycetes</taxon>
        <taxon>Saprolegniales</taxon>
        <taxon>Saprolegniaceae</taxon>
        <taxon>Saprolegnia</taxon>
    </lineage>
</organism>
<accession>T0QKW4</accession>
<evidence type="ECO:0000313" key="2">
    <source>
        <dbReference type="EMBL" id="EQC38699.1"/>
    </source>
</evidence>
<dbReference type="OMA" id="TIGLCNP"/>
<feature type="region of interest" description="Disordered" evidence="1">
    <location>
        <begin position="57"/>
        <end position="76"/>
    </location>
</feature>
<dbReference type="GeneID" id="19945121"/>
<gene>
    <name evidence="2" type="ORF">SDRG_04394</name>
</gene>
<name>T0QKW4_SAPDV</name>
<evidence type="ECO:0000256" key="1">
    <source>
        <dbReference type="SAM" id="MobiDB-lite"/>
    </source>
</evidence>
<keyword evidence="3" id="KW-1185">Reference proteome</keyword>
<reference evidence="2 3" key="1">
    <citation type="submission" date="2012-04" db="EMBL/GenBank/DDBJ databases">
        <title>The Genome Sequence of Saprolegnia declina VS20.</title>
        <authorList>
            <consortium name="The Broad Institute Genome Sequencing Platform"/>
            <person name="Russ C."/>
            <person name="Nusbaum C."/>
            <person name="Tyler B."/>
            <person name="van West P."/>
            <person name="Dieguez-Uribeondo J."/>
            <person name="de Bruijn I."/>
            <person name="Tripathy S."/>
            <person name="Jiang R."/>
            <person name="Young S.K."/>
            <person name="Zeng Q."/>
            <person name="Gargeya S."/>
            <person name="Fitzgerald M."/>
            <person name="Haas B."/>
            <person name="Abouelleil A."/>
            <person name="Alvarado L."/>
            <person name="Arachchi H.M."/>
            <person name="Berlin A."/>
            <person name="Chapman S.B."/>
            <person name="Goldberg J."/>
            <person name="Griggs A."/>
            <person name="Gujja S."/>
            <person name="Hansen M."/>
            <person name="Howarth C."/>
            <person name="Imamovic A."/>
            <person name="Larimer J."/>
            <person name="McCowen C."/>
            <person name="Montmayeur A."/>
            <person name="Murphy C."/>
            <person name="Neiman D."/>
            <person name="Pearson M."/>
            <person name="Priest M."/>
            <person name="Roberts A."/>
            <person name="Saif S."/>
            <person name="Shea T."/>
            <person name="Sisk P."/>
            <person name="Sykes S."/>
            <person name="Wortman J."/>
            <person name="Nusbaum C."/>
            <person name="Birren B."/>
        </authorList>
    </citation>
    <scope>NUCLEOTIDE SEQUENCE [LARGE SCALE GENOMIC DNA]</scope>
    <source>
        <strain evidence="2 3">VS20</strain>
    </source>
</reference>
<dbReference type="VEuPathDB" id="FungiDB:SDRG_04394"/>
<sequence>MRKQQQQQATGLEGDALDRELASLKQTIGLCNPIFQGHVNDWKSTTMAFEEMTTKEKEILADPPKPASKGRKTRVDERALLRADPIAKDADIAALLKEVNGTPLEKASRAKPSNNDEVDMSDGRRKDKVVAPKPIPKAKRLHMNGILHGLPIPSEYKLSTTTKEAFGYDAEMKMLNREKDMSHFRKRDTYSEYVEARARFSKMHSVT</sequence>
<dbReference type="RefSeq" id="XP_008608291.1">
    <property type="nucleotide sequence ID" value="XM_008610069.1"/>
</dbReference>
<dbReference type="EMBL" id="JH767141">
    <property type="protein sequence ID" value="EQC38699.1"/>
    <property type="molecule type" value="Genomic_DNA"/>
</dbReference>
<proteinExistence type="predicted"/>
<dbReference type="Proteomes" id="UP000030762">
    <property type="component" value="Unassembled WGS sequence"/>
</dbReference>
<feature type="region of interest" description="Disordered" evidence="1">
    <location>
        <begin position="103"/>
        <end position="126"/>
    </location>
</feature>
<dbReference type="OrthoDB" id="165646at2759"/>
<dbReference type="InParanoid" id="T0QKW4"/>
<dbReference type="AlphaFoldDB" id="T0QKW4"/>